<dbReference type="RefSeq" id="WP_393015404.1">
    <property type="nucleotide sequence ID" value="NZ_JAZAQF010000091.1"/>
</dbReference>
<evidence type="ECO:0000313" key="2">
    <source>
        <dbReference type="EMBL" id="MFG3819471.1"/>
    </source>
</evidence>
<proteinExistence type="predicted"/>
<dbReference type="Pfam" id="PF18735">
    <property type="entry name" value="HEPN_RiboL-PSP"/>
    <property type="match status" value="1"/>
</dbReference>
<name>A0ABW7CEJ2_9CYAN</name>
<accession>A0ABW7CEJ2</accession>
<dbReference type="Proteomes" id="UP001604335">
    <property type="component" value="Unassembled WGS sequence"/>
</dbReference>
<evidence type="ECO:0000259" key="1">
    <source>
        <dbReference type="Pfam" id="PF18735"/>
    </source>
</evidence>
<gene>
    <name evidence="2" type="ORF">VPK24_17630</name>
</gene>
<keyword evidence="3" id="KW-1185">Reference proteome</keyword>
<sequence>MSQVSLRFHQRKTKIESLLRQAKSVESDELQNELARYICIRISGLIETTVRGCYVEYVKSRCTPDVAQYVGQQLKRFQNPDMDKLVDLARGFNERWSSELEDIDSEIKEAVISIVATRNSVAHGGDQGIRLITVEGYYHQVIRLLLMIQNQCKISEN</sequence>
<comment type="caution">
    <text evidence="2">The sequence shown here is derived from an EMBL/GenBank/DDBJ whole genome shotgun (WGS) entry which is preliminary data.</text>
</comment>
<organism evidence="2 3">
    <name type="scientific">Limnothrix redekei LRLZ20PSL1</name>
    <dbReference type="NCBI Taxonomy" id="3112953"/>
    <lineage>
        <taxon>Bacteria</taxon>
        <taxon>Bacillati</taxon>
        <taxon>Cyanobacteriota</taxon>
        <taxon>Cyanophyceae</taxon>
        <taxon>Pseudanabaenales</taxon>
        <taxon>Pseudanabaenaceae</taxon>
        <taxon>Limnothrix</taxon>
    </lineage>
</organism>
<evidence type="ECO:0000313" key="3">
    <source>
        <dbReference type="Proteomes" id="UP001604335"/>
    </source>
</evidence>
<dbReference type="InterPro" id="IPR041519">
    <property type="entry name" value="HEPN_RiboL-PSP"/>
</dbReference>
<protein>
    <submittedName>
        <fullName evidence="2">HEPN domain-containing protein</fullName>
    </submittedName>
</protein>
<reference evidence="3" key="1">
    <citation type="journal article" date="2024" name="Algal Res.">
        <title>Biochemical, toxicological and genomic investigation of a high-biomass producing Limnothrix strain isolated from Italian shallow drinking water reservoir.</title>
        <authorList>
            <person name="Simonazzi M."/>
            <person name="Shishido T.K."/>
            <person name="Delbaje E."/>
            <person name="Wahlsten M."/>
            <person name="Fewer D.P."/>
            <person name="Sivonen K."/>
            <person name="Pezzolesi L."/>
            <person name="Pistocchi R."/>
        </authorList>
    </citation>
    <scope>NUCLEOTIDE SEQUENCE [LARGE SCALE GENOMIC DNA]</scope>
    <source>
        <strain evidence="3">LRLZ20PSL1</strain>
    </source>
</reference>
<feature type="domain" description="RiboL-PSP-HEPN" evidence="1">
    <location>
        <begin position="9"/>
        <end position="152"/>
    </location>
</feature>
<dbReference type="EMBL" id="JAZAQF010000091">
    <property type="protein sequence ID" value="MFG3819471.1"/>
    <property type="molecule type" value="Genomic_DNA"/>
</dbReference>